<organism evidence="8 9">
    <name type="scientific">Tulasnella calospora MUT 4182</name>
    <dbReference type="NCBI Taxonomy" id="1051891"/>
    <lineage>
        <taxon>Eukaryota</taxon>
        <taxon>Fungi</taxon>
        <taxon>Dikarya</taxon>
        <taxon>Basidiomycota</taxon>
        <taxon>Agaricomycotina</taxon>
        <taxon>Agaricomycetes</taxon>
        <taxon>Cantharellales</taxon>
        <taxon>Tulasnellaceae</taxon>
        <taxon>Tulasnella</taxon>
    </lineage>
</organism>
<reference evidence="8 9" key="1">
    <citation type="submission" date="2014-04" db="EMBL/GenBank/DDBJ databases">
        <authorList>
            <consortium name="DOE Joint Genome Institute"/>
            <person name="Kuo A."/>
            <person name="Girlanda M."/>
            <person name="Perotto S."/>
            <person name="Kohler A."/>
            <person name="Nagy L.G."/>
            <person name="Floudas D."/>
            <person name="Copeland A."/>
            <person name="Barry K.W."/>
            <person name="Cichocki N."/>
            <person name="Veneault-Fourrey C."/>
            <person name="LaButti K."/>
            <person name="Lindquist E.A."/>
            <person name="Lipzen A."/>
            <person name="Lundell T."/>
            <person name="Morin E."/>
            <person name="Murat C."/>
            <person name="Sun H."/>
            <person name="Tunlid A."/>
            <person name="Henrissat B."/>
            <person name="Grigoriev I.V."/>
            <person name="Hibbett D.S."/>
            <person name="Martin F."/>
            <person name="Nordberg H.P."/>
            <person name="Cantor M.N."/>
            <person name="Hua S.X."/>
        </authorList>
    </citation>
    <scope>NUCLEOTIDE SEQUENCE [LARGE SCALE GENOMIC DNA]</scope>
    <source>
        <strain evidence="8 9">MUT 4182</strain>
    </source>
</reference>
<dbReference type="NCBIfam" id="TIGR00815">
    <property type="entry name" value="sulP"/>
    <property type="match status" value="1"/>
</dbReference>
<dbReference type="InterPro" id="IPR011547">
    <property type="entry name" value="SLC26A/SulP_dom"/>
</dbReference>
<dbReference type="CDD" id="cd07042">
    <property type="entry name" value="STAS_SulP_like_sulfate_transporter"/>
    <property type="match status" value="1"/>
</dbReference>
<sequence>MAERVKHIAKRIVGADKDPDVAVVSTADYLKEHRFDPVQATITYLKSLFPIFGWIGKYNFGWLSGDLIAGITVGVILIPQSMSYAKLASLTPEYGLYSSFVGVFIYCFFATSKDVSIGPVAVMSLEVAQIISHVNKSHPNQFAAPLIATTVAFICGFIVLAIGLLRIGWLVEFISAPAVAGFMTGSAITIASSQVPGLLGIASRLNTRDPAYRVIINTLKNLPYSTRDAAFGMFGLFTLYLIAISCKVLAKRYPNRARTFFFISTARNAFVILVLTLGAYLYCHPRKDAKGNYPIAILKTVPRGFQHVGRPKIDNELLKALAPELPVATIIMLLEHIAIAKSFGRLNGYKINPNQELIAIGVTNCIGTLFNAYPATGSFSRTAVKSKSGVRTPIAGVFTGALVVLALYALTDAFFWIPTAGLSAIIIAAVGDLIASPRVVYNFWKVNPLECLIWWAAVLVTVFSSIENGIYTSICASAALLIIRVARPHGHILGRVTIHQGDDKTPREVFVPFRQNTTASGNTINPHIKIEHPAPGVVIYRPEESVLYPNSSLLTGGLVDYVKTYTRRGKDMTGTSLADRAWNDPLPRSGKYVLTPEELAKPILKSIVLDFTAVSNIDTTAVQALIDTRDEIERWADREVTFHFCHILSPWIRRGLVAGGFGIPSDERARARIPVEIAPIAGPLNRTPDDIRGFIFNDLRGQQHDEETGRDTIQPVASAASSATDFEGSLVNVLTPYFHFDLSSAVKSAEKDAAAAGSPVQRTGSISKSAVEKDDEDSF</sequence>
<proteinExistence type="predicted"/>
<dbReference type="STRING" id="1051891.A0A0C3MB12"/>
<feature type="transmembrane region" description="Helical" evidence="6">
    <location>
        <begin position="94"/>
        <end position="111"/>
    </location>
</feature>
<protein>
    <recommendedName>
        <fullName evidence="7">STAS domain-containing protein</fullName>
    </recommendedName>
</protein>
<feature type="region of interest" description="Disordered" evidence="5">
    <location>
        <begin position="751"/>
        <end position="779"/>
    </location>
</feature>
<feature type="domain" description="STAS" evidence="7">
    <location>
        <begin position="535"/>
        <end position="661"/>
    </location>
</feature>
<evidence type="ECO:0000313" key="8">
    <source>
        <dbReference type="EMBL" id="KIO30882.1"/>
    </source>
</evidence>
<feature type="transmembrane region" description="Helical" evidence="6">
    <location>
        <begin position="229"/>
        <end position="249"/>
    </location>
</feature>
<evidence type="ECO:0000256" key="3">
    <source>
        <dbReference type="ARBA" id="ARBA00022989"/>
    </source>
</evidence>
<dbReference type="InterPro" id="IPR018045">
    <property type="entry name" value="S04_transporter_CS"/>
</dbReference>
<dbReference type="PROSITE" id="PS01130">
    <property type="entry name" value="SLC26A"/>
    <property type="match status" value="1"/>
</dbReference>
<accession>A0A0C3MB12</accession>
<dbReference type="PANTHER" id="PTHR11814">
    <property type="entry name" value="SULFATE TRANSPORTER"/>
    <property type="match status" value="1"/>
</dbReference>
<dbReference type="InterPro" id="IPR001902">
    <property type="entry name" value="SLC26A/SulP_fam"/>
</dbReference>
<keyword evidence="9" id="KW-1185">Reference proteome</keyword>
<comment type="subcellular location">
    <subcellularLocation>
        <location evidence="1">Membrane</location>
        <topology evidence="1">Multi-pass membrane protein</topology>
    </subcellularLocation>
</comment>
<dbReference type="OrthoDB" id="288203at2759"/>
<dbReference type="InterPro" id="IPR036513">
    <property type="entry name" value="STAS_dom_sf"/>
</dbReference>
<evidence type="ECO:0000256" key="1">
    <source>
        <dbReference type="ARBA" id="ARBA00004141"/>
    </source>
</evidence>
<feature type="transmembrane region" description="Helical" evidence="6">
    <location>
        <begin position="169"/>
        <end position="191"/>
    </location>
</feature>
<dbReference type="Proteomes" id="UP000054248">
    <property type="component" value="Unassembled WGS sequence"/>
</dbReference>
<dbReference type="Pfam" id="PF00916">
    <property type="entry name" value="Sulfate_transp"/>
    <property type="match status" value="1"/>
</dbReference>
<keyword evidence="2 6" id="KW-0812">Transmembrane</keyword>
<evidence type="ECO:0000259" key="7">
    <source>
        <dbReference type="PROSITE" id="PS50801"/>
    </source>
</evidence>
<dbReference type="EMBL" id="KN822967">
    <property type="protein sequence ID" value="KIO30882.1"/>
    <property type="molecule type" value="Genomic_DNA"/>
</dbReference>
<dbReference type="Pfam" id="PF01740">
    <property type="entry name" value="STAS"/>
    <property type="match status" value="1"/>
</dbReference>
<feature type="transmembrane region" description="Helical" evidence="6">
    <location>
        <begin position="390"/>
        <end position="409"/>
    </location>
</feature>
<dbReference type="HOGENOM" id="CLU_003182_8_0_1"/>
<keyword evidence="3 6" id="KW-1133">Transmembrane helix</keyword>
<feature type="transmembrane region" description="Helical" evidence="6">
    <location>
        <begin position="60"/>
        <end position="82"/>
    </location>
</feature>
<reference evidence="9" key="2">
    <citation type="submission" date="2015-01" db="EMBL/GenBank/DDBJ databases">
        <title>Evolutionary Origins and Diversification of the Mycorrhizal Mutualists.</title>
        <authorList>
            <consortium name="DOE Joint Genome Institute"/>
            <consortium name="Mycorrhizal Genomics Consortium"/>
            <person name="Kohler A."/>
            <person name="Kuo A."/>
            <person name="Nagy L.G."/>
            <person name="Floudas D."/>
            <person name="Copeland A."/>
            <person name="Barry K.W."/>
            <person name="Cichocki N."/>
            <person name="Veneault-Fourrey C."/>
            <person name="LaButti K."/>
            <person name="Lindquist E.A."/>
            <person name="Lipzen A."/>
            <person name="Lundell T."/>
            <person name="Morin E."/>
            <person name="Murat C."/>
            <person name="Riley R."/>
            <person name="Ohm R."/>
            <person name="Sun H."/>
            <person name="Tunlid A."/>
            <person name="Henrissat B."/>
            <person name="Grigoriev I.V."/>
            <person name="Hibbett D.S."/>
            <person name="Martin F."/>
        </authorList>
    </citation>
    <scope>NUCLEOTIDE SEQUENCE [LARGE SCALE GENOMIC DNA]</scope>
    <source>
        <strain evidence="9">MUT 4182</strain>
    </source>
</reference>
<feature type="transmembrane region" description="Helical" evidence="6">
    <location>
        <begin position="261"/>
        <end position="282"/>
    </location>
</feature>
<dbReference type="AlphaFoldDB" id="A0A0C3MB12"/>
<evidence type="ECO:0000256" key="4">
    <source>
        <dbReference type="ARBA" id="ARBA00023136"/>
    </source>
</evidence>
<feature type="transmembrane region" description="Helical" evidence="6">
    <location>
        <begin position="446"/>
        <end position="463"/>
    </location>
</feature>
<evidence type="ECO:0000256" key="6">
    <source>
        <dbReference type="SAM" id="Phobius"/>
    </source>
</evidence>
<feature type="transmembrane region" description="Helical" evidence="6">
    <location>
        <begin position="415"/>
        <end position="434"/>
    </location>
</feature>
<dbReference type="GO" id="GO:0016020">
    <property type="term" value="C:membrane"/>
    <property type="evidence" value="ECO:0007669"/>
    <property type="project" value="UniProtKB-SubCell"/>
</dbReference>
<gene>
    <name evidence="8" type="ORF">M407DRAFT_20008</name>
</gene>
<dbReference type="PROSITE" id="PS50801">
    <property type="entry name" value="STAS"/>
    <property type="match status" value="1"/>
</dbReference>
<evidence type="ECO:0000256" key="5">
    <source>
        <dbReference type="SAM" id="MobiDB-lite"/>
    </source>
</evidence>
<name>A0A0C3MB12_9AGAM</name>
<keyword evidence="4 6" id="KW-0472">Membrane</keyword>
<dbReference type="GO" id="GO:0008271">
    <property type="term" value="F:secondary active sulfate transmembrane transporter activity"/>
    <property type="evidence" value="ECO:0007669"/>
    <property type="project" value="InterPro"/>
</dbReference>
<evidence type="ECO:0000313" key="9">
    <source>
        <dbReference type="Proteomes" id="UP000054248"/>
    </source>
</evidence>
<evidence type="ECO:0000256" key="2">
    <source>
        <dbReference type="ARBA" id="ARBA00022692"/>
    </source>
</evidence>
<dbReference type="Gene3D" id="3.30.750.24">
    <property type="entry name" value="STAS domain"/>
    <property type="match status" value="1"/>
</dbReference>
<feature type="transmembrane region" description="Helical" evidence="6">
    <location>
        <begin position="142"/>
        <end position="162"/>
    </location>
</feature>
<dbReference type="InterPro" id="IPR002645">
    <property type="entry name" value="STAS_dom"/>
</dbReference>